<protein>
    <recommendedName>
        <fullName evidence="4">Large ribosomal subunit protein bL35</fullName>
    </recommendedName>
</protein>
<dbReference type="InterPro" id="IPR018265">
    <property type="entry name" value="Ribosomal_bL35_CS"/>
</dbReference>
<organism evidence="6 7">
    <name type="scientific">Candidatus Staskawiczbacteria bacterium RIFCSPHIGHO2_01_FULL_41_41</name>
    <dbReference type="NCBI Taxonomy" id="1802203"/>
    <lineage>
        <taxon>Bacteria</taxon>
        <taxon>Candidatus Staskawicziibacteriota</taxon>
    </lineage>
</organism>
<evidence type="ECO:0000256" key="1">
    <source>
        <dbReference type="ARBA" id="ARBA00006598"/>
    </source>
</evidence>
<gene>
    <name evidence="4" type="primary">rpmI</name>
    <name evidence="6" type="ORF">A2822_03890</name>
</gene>
<dbReference type="PANTHER" id="PTHR33343">
    <property type="entry name" value="54S RIBOSOMAL PROTEIN BL35M"/>
    <property type="match status" value="1"/>
</dbReference>
<keyword evidence="2 4" id="KW-0689">Ribosomal protein</keyword>
<comment type="similarity">
    <text evidence="1 4 5">Belongs to the bacterial ribosomal protein bL35 family.</text>
</comment>
<evidence type="ECO:0000256" key="4">
    <source>
        <dbReference type="HAMAP-Rule" id="MF_00514"/>
    </source>
</evidence>
<dbReference type="EMBL" id="MHOP01000025">
    <property type="protein sequence ID" value="OGZ65261.1"/>
    <property type="molecule type" value="Genomic_DNA"/>
</dbReference>
<evidence type="ECO:0000313" key="6">
    <source>
        <dbReference type="EMBL" id="OGZ65261.1"/>
    </source>
</evidence>
<dbReference type="Pfam" id="PF01632">
    <property type="entry name" value="Ribosomal_L35p"/>
    <property type="match status" value="1"/>
</dbReference>
<evidence type="ECO:0000256" key="3">
    <source>
        <dbReference type="ARBA" id="ARBA00023274"/>
    </source>
</evidence>
<dbReference type="InterPro" id="IPR001706">
    <property type="entry name" value="Ribosomal_bL35"/>
</dbReference>
<dbReference type="Proteomes" id="UP000178774">
    <property type="component" value="Unassembled WGS sequence"/>
</dbReference>
<evidence type="ECO:0000313" key="7">
    <source>
        <dbReference type="Proteomes" id="UP000178774"/>
    </source>
</evidence>
<dbReference type="GO" id="GO:0006412">
    <property type="term" value="P:translation"/>
    <property type="evidence" value="ECO:0007669"/>
    <property type="project" value="UniProtKB-UniRule"/>
</dbReference>
<keyword evidence="3 4" id="KW-0687">Ribonucleoprotein</keyword>
<comment type="caution">
    <text evidence="6">The sequence shown here is derived from an EMBL/GenBank/DDBJ whole genome shotgun (WGS) entry which is preliminary data.</text>
</comment>
<sequence>MNKTKKAIIKRFKITKTGKILRRLAGQNHYRSKKTGEDRRKGRKWITLSKSETKRVKRYLQT</sequence>
<accession>A0A1G2HSQ9</accession>
<reference evidence="6 7" key="1">
    <citation type="journal article" date="2016" name="Nat. Commun.">
        <title>Thousands of microbial genomes shed light on interconnected biogeochemical processes in an aquifer system.</title>
        <authorList>
            <person name="Anantharaman K."/>
            <person name="Brown C.T."/>
            <person name="Hug L.A."/>
            <person name="Sharon I."/>
            <person name="Castelle C.J."/>
            <person name="Probst A.J."/>
            <person name="Thomas B.C."/>
            <person name="Singh A."/>
            <person name="Wilkins M.J."/>
            <person name="Karaoz U."/>
            <person name="Brodie E.L."/>
            <person name="Williams K.H."/>
            <person name="Hubbard S.S."/>
            <person name="Banfield J.F."/>
        </authorList>
    </citation>
    <scope>NUCLEOTIDE SEQUENCE [LARGE SCALE GENOMIC DNA]</scope>
</reference>
<evidence type="ECO:0000256" key="2">
    <source>
        <dbReference type="ARBA" id="ARBA00022980"/>
    </source>
</evidence>
<dbReference type="HAMAP" id="MF_00514">
    <property type="entry name" value="Ribosomal_bL35"/>
    <property type="match status" value="1"/>
</dbReference>
<dbReference type="InterPro" id="IPR037229">
    <property type="entry name" value="Ribosomal_bL35_sf"/>
</dbReference>
<evidence type="ECO:0000256" key="5">
    <source>
        <dbReference type="RuleBase" id="RU000568"/>
    </source>
</evidence>
<dbReference type="PRINTS" id="PR00064">
    <property type="entry name" value="RIBOSOMALL35"/>
</dbReference>
<dbReference type="Gene3D" id="4.10.410.60">
    <property type="match status" value="1"/>
</dbReference>
<dbReference type="GO" id="GO:0003735">
    <property type="term" value="F:structural constituent of ribosome"/>
    <property type="evidence" value="ECO:0007669"/>
    <property type="project" value="InterPro"/>
</dbReference>
<dbReference type="PANTHER" id="PTHR33343:SF1">
    <property type="entry name" value="LARGE RIBOSOMAL SUBUNIT PROTEIN BL35M"/>
    <property type="match status" value="1"/>
</dbReference>
<dbReference type="InterPro" id="IPR021137">
    <property type="entry name" value="Ribosomal_bL35-like"/>
</dbReference>
<dbReference type="SUPFAM" id="SSF143034">
    <property type="entry name" value="L35p-like"/>
    <property type="match status" value="1"/>
</dbReference>
<dbReference type="PROSITE" id="PS00936">
    <property type="entry name" value="RIBOSOMAL_L35"/>
    <property type="match status" value="1"/>
</dbReference>
<proteinExistence type="inferred from homology"/>
<dbReference type="AlphaFoldDB" id="A0A1G2HSQ9"/>
<dbReference type="GO" id="GO:0015934">
    <property type="term" value="C:large ribosomal subunit"/>
    <property type="evidence" value="ECO:0007669"/>
    <property type="project" value="TreeGrafter"/>
</dbReference>
<name>A0A1G2HSQ9_9BACT</name>
<dbReference type="NCBIfam" id="TIGR00001">
    <property type="entry name" value="rpmI_bact"/>
    <property type="match status" value="1"/>
</dbReference>